<protein>
    <submittedName>
        <fullName evidence="2">Cupin domain-containing protein</fullName>
    </submittedName>
</protein>
<dbReference type="OrthoDB" id="2886949at2"/>
<organism evidence="2 3">
    <name type="scientific">Puniceibacterium sediminis</name>
    <dbReference type="NCBI Taxonomy" id="1608407"/>
    <lineage>
        <taxon>Bacteria</taxon>
        <taxon>Pseudomonadati</taxon>
        <taxon>Pseudomonadota</taxon>
        <taxon>Alphaproteobacteria</taxon>
        <taxon>Rhodobacterales</taxon>
        <taxon>Paracoccaceae</taxon>
        <taxon>Puniceibacterium</taxon>
    </lineage>
</organism>
<keyword evidence="3" id="KW-1185">Reference proteome</keyword>
<dbReference type="Pfam" id="PF07883">
    <property type="entry name" value="Cupin_2"/>
    <property type="match status" value="1"/>
</dbReference>
<dbReference type="AlphaFoldDB" id="A0A238X4G3"/>
<dbReference type="InterPro" id="IPR011051">
    <property type="entry name" value="RmlC_Cupin_sf"/>
</dbReference>
<accession>A0A238X4G3</accession>
<name>A0A238X4G3_9RHOB</name>
<dbReference type="InterPro" id="IPR013096">
    <property type="entry name" value="Cupin_2"/>
</dbReference>
<dbReference type="InterPro" id="IPR014710">
    <property type="entry name" value="RmlC-like_jellyroll"/>
</dbReference>
<gene>
    <name evidence="2" type="ORF">SAMN06265370_10913</name>
</gene>
<evidence type="ECO:0000313" key="3">
    <source>
        <dbReference type="Proteomes" id="UP000198417"/>
    </source>
</evidence>
<evidence type="ECO:0000313" key="2">
    <source>
        <dbReference type="EMBL" id="SNR53244.1"/>
    </source>
</evidence>
<proteinExistence type="predicted"/>
<sequence>MQITRVTDARSYQAPEHFDMACLRLQGKDASAAKSMWMGMSHLLPGGHTSLKASPQEKLYVVVSGHVTLSNGEKDVILGPLDSCFFAAGEGRALRNETNLPATILLVMQETPT</sequence>
<dbReference type="Gene3D" id="2.60.120.10">
    <property type="entry name" value="Jelly Rolls"/>
    <property type="match status" value="1"/>
</dbReference>
<dbReference type="Proteomes" id="UP000198417">
    <property type="component" value="Unassembled WGS sequence"/>
</dbReference>
<dbReference type="RefSeq" id="WP_089270607.1">
    <property type="nucleotide sequence ID" value="NZ_FZNN01000009.1"/>
</dbReference>
<dbReference type="CDD" id="cd20299">
    <property type="entry name" value="cupin_YP766765-like"/>
    <property type="match status" value="1"/>
</dbReference>
<dbReference type="EMBL" id="FZNN01000009">
    <property type="protein sequence ID" value="SNR53244.1"/>
    <property type="molecule type" value="Genomic_DNA"/>
</dbReference>
<dbReference type="SUPFAM" id="SSF51182">
    <property type="entry name" value="RmlC-like cupins"/>
    <property type="match status" value="1"/>
</dbReference>
<evidence type="ECO:0000259" key="1">
    <source>
        <dbReference type="Pfam" id="PF07883"/>
    </source>
</evidence>
<feature type="domain" description="Cupin type-2" evidence="1">
    <location>
        <begin position="41"/>
        <end position="107"/>
    </location>
</feature>
<reference evidence="2 3" key="1">
    <citation type="submission" date="2017-06" db="EMBL/GenBank/DDBJ databases">
        <authorList>
            <person name="Kim H.J."/>
            <person name="Triplett B.A."/>
        </authorList>
    </citation>
    <scope>NUCLEOTIDE SEQUENCE [LARGE SCALE GENOMIC DNA]</scope>
    <source>
        <strain evidence="2 3">DSM 29052</strain>
    </source>
</reference>